<comment type="catalytic activity">
    <reaction evidence="7">
        <text>L-cysteinyl-[prolipoprotein] + a 1,2-diacyl-sn-glycero-3-phospho-(1'-sn-glycerol) = an S-1,2-diacyl-sn-glyceryl-L-cysteinyl-[prolipoprotein] + sn-glycerol 1-phosphate + H(+)</text>
        <dbReference type="Rhea" id="RHEA:56712"/>
        <dbReference type="Rhea" id="RHEA-COMP:14679"/>
        <dbReference type="Rhea" id="RHEA-COMP:14680"/>
        <dbReference type="ChEBI" id="CHEBI:15378"/>
        <dbReference type="ChEBI" id="CHEBI:29950"/>
        <dbReference type="ChEBI" id="CHEBI:57685"/>
        <dbReference type="ChEBI" id="CHEBI:64716"/>
        <dbReference type="ChEBI" id="CHEBI:140658"/>
        <dbReference type="EC" id="2.5.1.145"/>
    </reaction>
</comment>
<protein>
    <recommendedName>
        <fullName evidence="7">Phosphatidylglycerol--prolipoprotein diacylglyceryl transferase</fullName>
        <ecNumber evidence="7">2.5.1.145</ecNumber>
    </recommendedName>
</protein>
<dbReference type="EMBL" id="CP114014">
    <property type="protein sequence ID" value="XAY07019.1"/>
    <property type="molecule type" value="Genomic_DNA"/>
</dbReference>
<organism evidence="8">
    <name type="scientific">Paraconexibacter sp. AEG42_29</name>
    <dbReference type="NCBI Taxonomy" id="2997339"/>
    <lineage>
        <taxon>Bacteria</taxon>
        <taxon>Bacillati</taxon>
        <taxon>Actinomycetota</taxon>
        <taxon>Thermoleophilia</taxon>
        <taxon>Solirubrobacterales</taxon>
        <taxon>Paraconexibacteraceae</taxon>
        <taxon>Paraconexibacter</taxon>
    </lineage>
</organism>
<feature type="transmembrane region" description="Helical" evidence="7">
    <location>
        <begin position="85"/>
        <end position="103"/>
    </location>
</feature>
<dbReference type="PANTHER" id="PTHR30589:SF0">
    <property type="entry name" value="PHOSPHATIDYLGLYCEROL--PROLIPOPROTEIN DIACYLGLYCERYL TRANSFERASE"/>
    <property type="match status" value="1"/>
</dbReference>
<comment type="function">
    <text evidence="7">Catalyzes the transfer of the diacylglyceryl group from phosphatidylglycerol to the sulfhydryl group of the N-terminal cysteine of a prolipoprotein, the first step in the formation of mature lipoproteins.</text>
</comment>
<comment type="subcellular location">
    <subcellularLocation>
        <location evidence="7">Cell membrane</location>
        <topology evidence="7">Multi-pass membrane protein</topology>
    </subcellularLocation>
</comment>
<reference evidence="8" key="1">
    <citation type="submission" date="2022-12" db="EMBL/GenBank/DDBJ databases">
        <title>Paraconexibacter alkalitolerans sp. nov. and Baekduia alba sp. nov., isolated from soil and emended description of the genera Paraconexibacter (Chun et al., 2020) and Baekduia (An et al., 2020).</title>
        <authorList>
            <person name="Vieira S."/>
            <person name="Huber K.J."/>
            <person name="Geppert A."/>
            <person name="Wolf J."/>
            <person name="Neumann-Schaal M."/>
            <person name="Muesken M."/>
            <person name="Overmann J."/>
        </authorList>
    </citation>
    <scope>NUCLEOTIDE SEQUENCE</scope>
    <source>
        <strain evidence="8">AEG42_29</strain>
    </source>
</reference>
<evidence type="ECO:0000256" key="3">
    <source>
        <dbReference type="ARBA" id="ARBA00022679"/>
    </source>
</evidence>
<evidence type="ECO:0000256" key="4">
    <source>
        <dbReference type="ARBA" id="ARBA00022692"/>
    </source>
</evidence>
<sequence>MQPDIDILGLSLKTFGLLFALGFLAAGAVLARRLRELGKSPDWAYEIVFAALIGGLVGSRLYYLVQNYDKVKDDLLGGIFGGAGLVWYGGAIGGAIAVLIWAWRRGMLNASLLDLCSPPLALGYAIGRVGCQISGDGDYGKPWDGPWAMAYPEGTVPTTVEVHPTPIYETLAMGLWAYVLWSLRDRLRPGALFALYLLGAGVERFLVEFLRRNEDTFAGLTTAQLESLGMAVAGTALLLWLSRKPGGLRPPARPAAAGPAAAARAT</sequence>
<comment type="caution">
    <text evidence="7">Lacks conserved residue(s) required for the propagation of feature annotation.</text>
</comment>
<dbReference type="InterPro" id="IPR001640">
    <property type="entry name" value="Lgt"/>
</dbReference>
<keyword evidence="4 7" id="KW-0812">Transmembrane</keyword>
<gene>
    <name evidence="7 8" type="primary">lgt</name>
    <name evidence="8" type="ORF">DSM112329_03897</name>
</gene>
<keyword evidence="6 7" id="KW-0472">Membrane</keyword>
<dbReference type="PANTHER" id="PTHR30589">
    <property type="entry name" value="PROLIPOPROTEIN DIACYLGLYCERYL TRANSFERASE"/>
    <property type="match status" value="1"/>
</dbReference>
<evidence type="ECO:0000313" key="8">
    <source>
        <dbReference type="EMBL" id="XAY07019.1"/>
    </source>
</evidence>
<dbReference type="HAMAP" id="MF_01147">
    <property type="entry name" value="Lgt"/>
    <property type="match status" value="1"/>
</dbReference>
<accession>A0AAU7AZE0</accession>
<feature type="transmembrane region" description="Helical" evidence="7">
    <location>
        <begin position="43"/>
        <end position="65"/>
    </location>
</feature>
<dbReference type="KEGG" id="parq:DSM112329_03897"/>
<feature type="binding site" evidence="7">
    <location>
        <position position="128"/>
    </location>
    <ligand>
        <name>a 1,2-diacyl-sn-glycero-3-phospho-(1'-sn-glycerol)</name>
        <dbReference type="ChEBI" id="CHEBI:64716"/>
    </ligand>
</feature>
<keyword evidence="3 7" id="KW-0808">Transferase</keyword>
<dbReference type="GO" id="GO:0042158">
    <property type="term" value="P:lipoprotein biosynthetic process"/>
    <property type="evidence" value="ECO:0007669"/>
    <property type="project" value="UniProtKB-UniRule"/>
</dbReference>
<comment type="similarity">
    <text evidence="1 7">Belongs to the Lgt family.</text>
</comment>
<evidence type="ECO:0000256" key="2">
    <source>
        <dbReference type="ARBA" id="ARBA00022475"/>
    </source>
</evidence>
<keyword evidence="2 7" id="KW-1003">Cell membrane</keyword>
<evidence type="ECO:0000256" key="1">
    <source>
        <dbReference type="ARBA" id="ARBA00007150"/>
    </source>
</evidence>
<dbReference type="EC" id="2.5.1.145" evidence="7"/>
<feature type="transmembrane region" description="Helical" evidence="7">
    <location>
        <begin position="12"/>
        <end position="31"/>
    </location>
</feature>
<evidence type="ECO:0000256" key="5">
    <source>
        <dbReference type="ARBA" id="ARBA00022989"/>
    </source>
</evidence>
<keyword evidence="5 7" id="KW-1133">Transmembrane helix</keyword>
<comment type="pathway">
    <text evidence="7">Protein modification; lipoprotein biosynthesis (diacylglyceryl transfer).</text>
</comment>
<dbReference type="GO" id="GO:0008961">
    <property type="term" value="F:phosphatidylglycerol-prolipoprotein diacylglyceryl transferase activity"/>
    <property type="evidence" value="ECO:0007669"/>
    <property type="project" value="UniProtKB-UniRule"/>
</dbReference>
<evidence type="ECO:0000256" key="6">
    <source>
        <dbReference type="ARBA" id="ARBA00023136"/>
    </source>
</evidence>
<proteinExistence type="inferred from homology"/>
<dbReference type="AlphaFoldDB" id="A0AAU7AZE0"/>
<name>A0AAU7AZE0_9ACTN</name>
<dbReference type="Pfam" id="PF01790">
    <property type="entry name" value="LGT"/>
    <property type="match status" value="1"/>
</dbReference>
<evidence type="ECO:0000256" key="7">
    <source>
        <dbReference type="HAMAP-Rule" id="MF_01147"/>
    </source>
</evidence>
<dbReference type="GO" id="GO:0005886">
    <property type="term" value="C:plasma membrane"/>
    <property type="evidence" value="ECO:0007669"/>
    <property type="project" value="UniProtKB-SubCell"/>
</dbReference>
<dbReference type="RefSeq" id="WP_354698231.1">
    <property type="nucleotide sequence ID" value="NZ_CP114014.1"/>
</dbReference>